<protein>
    <submittedName>
        <fullName evidence="3">Uncharacterized protein</fullName>
    </submittedName>
</protein>
<gene>
    <name evidence="3" type="ORF">GCM10022207_33880</name>
</gene>
<evidence type="ECO:0000256" key="2">
    <source>
        <dbReference type="SAM" id="Phobius"/>
    </source>
</evidence>
<dbReference type="EMBL" id="BAAAZA010000008">
    <property type="protein sequence ID" value="GAA3866676.1"/>
    <property type="molecule type" value="Genomic_DNA"/>
</dbReference>
<keyword evidence="2" id="KW-0812">Transmembrane</keyword>
<feature type="transmembrane region" description="Helical" evidence="2">
    <location>
        <begin position="27"/>
        <end position="47"/>
    </location>
</feature>
<keyword evidence="2" id="KW-0472">Membrane</keyword>
<evidence type="ECO:0000313" key="3">
    <source>
        <dbReference type="EMBL" id="GAA3866676.1"/>
    </source>
</evidence>
<evidence type="ECO:0000256" key="1">
    <source>
        <dbReference type="SAM" id="MobiDB-lite"/>
    </source>
</evidence>
<reference evidence="4" key="1">
    <citation type="journal article" date="2019" name="Int. J. Syst. Evol. Microbiol.">
        <title>The Global Catalogue of Microorganisms (GCM) 10K type strain sequencing project: providing services to taxonomists for standard genome sequencing and annotation.</title>
        <authorList>
            <consortium name="The Broad Institute Genomics Platform"/>
            <consortium name="The Broad Institute Genome Sequencing Center for Infectious Disease"/>
            <person name="Wu L."/>
            <person name="Ma J."/>
        </authorList>
    </citation>
    <scope>NUCLEOTIDE SEQUENCE [LARGE SCALE GENOMIC DNA]</scope>
    <source>
        <strain evidence="4">JCM 16578</strain>
    </source>
</reference>
<evidence type="ECO:0000313" key="4">
    <source>
        <dbReference type="Proteomes" id="UP001501563"/>
    </source>
</evidence>
<keyword evidence="4" id="KW-1185">Reference proteome</keyword>
<organism evidence="3 4">
    <name type="scientific">Streptomyces lannensis</name>
    <dbReference type="NCBI Taxonomy" id="766498"/>
    <lineage>
        <taxon>Bacteria</taxon>
        <taxon>Bacillati</taxon>
        <taxon>Actinomycetota</taxon>
        <taxon>Actinomycetes</taxon>
        <taxon>Kitasatosporales</taxon>
        <taxon>Streptomycetaceae</taxon>
        <taxon>Streptomyces</taxon>
    </lineage>
</organism>
<dbReference type="Proteomes" id="UP001501563">
    <property type="component" value="Unassembled WGS sequence"/>
</dbReference>
<sequence length="92" mass="9507">MIPYAGKQSGPRGGPVPDRSRPGPDPGILRLVMGALAMLVVLAGLSLPAVAAAPARVATPTPNAYVVNHGRHPVRPAARLRVLLAPVRGQPR</sequence>
<keyword evidence="2" id="KW-1133">Transmembrane helix</keyword>
<proteinExistence type="predicted"/>
<feature type="region of interest" description="Disordered" evidence="1">
    <location>
        <begin position="1"/>
        <end position="25"/>
    </location>
</feature>
<accession>A0ABP7K7V7</accession>
<name>A0ABP7K7V7_9ACTN</name>
<comment type="caution">
    <text evidence="3">The sequence shown here is derived from an EMBL/GenBank/DDBJ whole genome shotgun (WGS) entry which is preliminary data.</text>
</comment>